<dbReference type="InterPro" id="IPR036998">
    <property type="entry name" value="Porin_LamB_sf"/>
</dbReference>
<keyword evidence="8" id="KW-0472">Membrane</keyword>
<keyword evidence="6" id="KW-0406">Ion transport</keyword>
<comment type="subcellular location">
    <subcellularLocation>
        <location evidence="1">Cell outer membrane</location>
        <topology evidence="1">Multi-pass membrane protein</topology>
    </subcellularLocation>
</comment>
<keyword evidence="7" id="KW-0626">Porin</keyword>
<evidence type="ECO:0000256" key="9">
    <source>
        <dbReference type="ARBA" id="ARBA00023237"/>
    </source>
</evidence>
<evidence type="ECO:0000313" key="11">
    <source>
        <dbReference type="EMBL" id="GHD64382.1"/>
    </source>
</evidence>
<dbReference type="Gene3D" id="2.40.170.10">
    <property type="entry name" value="Porin, LamB type"/>
    <property type="match status" value="1"/>
</dbReference>
<dbReference type="Pfam" id="PF02264">
    <property type="entry name" value="LamB"/>
    <property type="match status" value="1"/>
</dbReference>
<dbReference type="CDD" id="cd01346">
    <property type="entry name" value="Maltoporin-like"/>
    <property type="match status" value="1"/>
</dbReference>
<dbReference type="Proteomes" id="UP000604737">
    <property type="component" value="Unassembled WGS sequence"/>
</dbReference>
<protein>
    <submittedName>
        <fullName evidence="11">Maltoporin</fullName>
    </submittedName>
</protein>
<evidence type="ECO:0000256" key="1">
    <source>
        <dbReference type="ARBA" id="ARBA00004571"/>
    </source>
</evidence>
<keyword evidence="9" id="KW-0998">Cell outer membrane</keyword>
<accession>A0ABQ3H2T2</accession>
<dbReference type="InterPro" id="IPR050286">
    <property type="entry name" value="G_neg_Bact_CarbUptk_Porin"/>
</dbReference>
<proteinExistence type="inferred from homology"/>
<sequence length="426" mass="46629">MVQRRILSYLIAASAAGFAAAAQADGLPIDFHGYARSGIGSAVNGGGSMTCFALSGAGSKYRLGNECETYAELAFGGTAYEKKETGTKFRVESMLAVSAKQFQDWESDGNDDAEFAFRQMYVTAEGVGLGDTKVWAGKRYYDRHDVHMIDYYFWDNSGPGAGIENIDVGIGKLAYAWRQNTVETSDTSVQNLDRKIGVSGHDFRLSGLKVNEGGELTLGVDFRFANKADQDNGKATDGQAYNIMHTQSDVFGGFNQLAFQFQKGDIADSYGYPNVTADKNDKTYRLVEQMVWQPKNSNWSGQLVALWEKKDKVQEGAGQTWMSVGARPVYAFTEHLAGALEVGYDQVKPEDGDTRYLAKATAAFLIQPEPGYWSRPQLRLFATYAKWNDAAQAAAGNSVNNPLSFNGPFGDRLNGLTIGAQAEAWW</sequence>
<comment type="similarity">
    <text evidence="2">Belongs to the porin LamB (TC 1.B.3) family.</text>
</comment>
<comment type="caution">
    <text evidence="11">The sequence shown here is derived from an EMBL/GenBank/DDBJ whole genome shotgun (WGS) entry which is preliminary data.</text>
</comment>
<gene>
    <name evidence="11" type="primary">lamB</name>
    <name evidence="11" type="ORF">GCM10007350_23490</name>
</gene>
<evidence type="ECO:0000256" key="8">
    <source>
        <dbReference type="ARBA" id="ARBA00023136"/>
    </source>
</evidence>
<evidence type="ECO:0000256" key="10">
    <source>
        <dbReference type="SAM" id="SignalP"/>
    </source>
</evidence>
<feature type="chain" id="PRO_5045041802" evidence="10">
    <location>
        <begin position="25"/>
        <end position="426"/>
    </location>
</feature>
<dbReference type="SUPFAM" id="SSF56935">
    <property type="entry name" value="Porins"/>
    <property type="match status" value="1"/>
</dbReference>
<evidence type="ECO:0000256" key="3">
    <source>
        <dbReference type="ARBA" id="ARBA00022448"/>
    </source>
</evidence>
<name>A0ABQ3H2T2_9NEIS</name>
<keyword evidence="5" id="KW-0812">Transmembrane</keyword>
<evidence type="ECO:0000256" key="2">
    <source>
        <dbReference type="ARBA" id="ARBA00007055"/>
    </source>
</evidence>
<dbReference type="InterPro" id="IPR003192">
    <property type="entry name" value="Porin_LamB"/>
</dbReference>
<evidence type="ECO:0000313" key="12">
    <source>
        <dbReference type="Proteomes" id="UP000604737"/>
    </source>
</evidence>
<evidence type="ECO:0000256" key="6">
    <source>
        <dbReference type="ARBA" id="ARBA00023065"/>
    </source>
</evidence>
<evidence type="ECO:0000256" key="7">
    <source>
        <dbReference type="ARBA" id="ARBA00023114"/>
    </source>
</evidence>
<dbReference type="PANTHER" id="PTHR38762">
    <property type="entry name" value="CRYPTIC OUTER MEMBRANE PORIN BGLH-RELATED"/>
    <property type="match status" value="1"/>
</dbReference>
<feature type="signal peptide" evidence="10">
    <location>
        <begin position="1"/>
        <end position="24"/>
    </location>
</feature>
<keyword evidence="12" id="KW-1185">Reference proteome</keyword>
<dbReference type="EMBL" id="BMYO01000006">
    <property type="protein sequence ID" value="GHD64382.1"/>
    <property type="molecule type" value="Genomic_DNA"/>
</dbReference>
<keyword evidence="10" id="KW-0732">Signal</keyword>
<evidence type="ECO:0000256" key="4">
    <source>
        <dbReference type="ARBA" id="ARBA00022452"/>
    </source>
</evidence>
<keyword evidence="4" id="KW-1134">Transmembrane beta strand</keyword>
<keyword evidence="3" id="KW-0813">Transport</keyword>
<evidence type="ECO:0000256" key="5">
    <source>
        <dbReference type="ARBA" id="ARBA00022692"/>
    </source>
</evidence>
<dbReference type="PANTHER" id="PTHR38762:SF1">
    <property type="entry name" value="CRYPTIC OUTER MEMBRANE PORIN BGLH-RELATED"/>
    <property type="match status" value="1"/>
</dbReference>
<organism evidence="11 12">
    <name type="scientific">Jeongeupia chitinilytica</name>
    <dbReference type="NCBI Taxonomy" id="1041641"/>
    <lineage>
        <taxon>Bacteria</taxon>
        <taxon>Pseudomonadati</taxon>
        <taxon>Pseudomonadota</taxon>
        <taxon>Betaproteobacteria</taxon>
        <taxon>Neisseriales</taxon>
        <taxon>Chitinibacteraceae</taxon>
        <taxon>Jeongeupia</taxon>
    </lineage>
</organism>
<reference evidence="12" key="1">
    <citation type="journal article" date="2019" name="Int. J. Syst. Evol. Microbiol.">
        <title>The Global Catalogue of Microorganisms (GCM) 10K type strain sequencing project: providing services to taxonomists for standard genome sequencing and annotation.</title>
        <authorList>
            <consortium name="The Broad Institute Genomics Platform"/>
            <consortium name="The Broad Institute Genome Sequencing Center for Infectious Disease"/>
            <person name="Wu L."/>
            <person name="Ma J."/>
        </authorList>
    </citation>
    <scope>NUCLEOTIDE SEQUENCE [LARGE SCALE GENOMIC DNA]</scope>
    <source>
        <strain evidence="12">KCTC 23701</strain>
    </source>
</reference>